<proteinExistence type="predicted"/>
<sequence>MTLCFSSVELASHAISWLSFAAPALALNRKPLWSLPAHSDGLVYSTEKLGEKEDLARDLFFVPDKPETEKVWDLKIAQLLALQGEDAKKDPTKMMVANATAPLFNIKRSGKRSVAPQVVSEFASLDTVEKAVKEWISFQPSSQPAGSVAINILTVISSRELNDIANTVKEKFPTQKVELDFYRETAALLWRKIGVGFGGFDNINEFAVALASRTNDPVDFDKGAEQVRAEISVFAEAFDLSWGFEAFWISLSHIIRIGVQWAYEWAKQFNEGTTPSTAFACANLMDWFNPPYIPRYDDLKILPNTRKMLNDIGDLSFWLIYATEPIQYMLLPEKVTNPDQVRYLLKLARVIAKSGHEEEKTLKSLRNLEAEIEKNWRGNLVPVVKAWDKFIEKVVKAQAHEIEIEERTQVKVFVLPKALKTKKQTLIGHNLSQFIIKSSRVSMIEMVDRYMNWFGTDLVSPDDPDMSHYKWHKDVEPKRSLVKNEKVSGPLLDVTKLEKDPDACAFIGCNEKSCGVAPACFFHLRADSEAAMRESFSPLTTLVPRIDGQGVEMANERLPAPRPRVTATPKLRARLMLEIVNSFRKKTGEGVMPIYHAKLLSLKFATGGKFTWEGRMVAESDKTLNALRYINDNYDKLDGELPWRTARFSQVTTPCLFFILHKTEGYSRVWEEDPFTVVNINDRCHFTTARNGISKEYVKNTLCRPPNFDLADIKKRFNAKMHLPPQGKQYQFPEFTLIREIERDFPTLKIAILVSPAYVDFAKKHLAKSPEASSPPSKVAILTQKMKDKVLGYYEKWVGNKMTTFLHPQIKEDDQFPSPPRPGTYAWSTIFRAACHDESFKGLLPENLWGPASWNPAARSRSTEADREERAADFAAFLIEWRAREGLHLVEVENLDFSYAAKPKTTWAPMKEEYFVITVLTTSLERRLGQIAARIRAVEHDFIWFSDIDSSILRNLRKDPNITPELAKAWWEIWVKTFPTRADKEKYRMSFEYWNDIFCTRSFAKNPEDRHKLQPVRSEHPVVPEMNPYFHVKNEFLLHGRERIAEYDVFHPTPIPSLASSTSTSRASSRAQSPTRTTDEGRDARASLPEAPSGF</sequence>
<evidence type="ECO:0000256" key="1">
    <source>
        <dbReference type="SAM" id="MobiDB-lite"/>
    </source>
</evidence>
<gene>
    <name evidence="2" type="ORF">OKIOD_LOCUS8646</name>
</gene>
<dbReference type="EMBL" id="OU015570">
    <property type="protein sequence ID" value="CAG5101437.1"/>
    <property type="molecule type" value="Genomic_DNA"/>
</dbReference>
<dbReference type="Proteomes" id="UP001158576">
    <property type="component" value="Chromosome YSR"/>
</dbReference>
<name>A0ABN7SI60_OIKDI</name>
<organism evidence="2 3">
    <name type="scientific">Oikopleura dioica</name>
    <name type="common">Tunicate</name>
    <dbReference type="NCBI Taxonomy" id="34765"/>
    <lineage>
        <taxon>Eukaryota</taxon>
        <taxon>Metazoa</taxon>
        <taxon>Chordata</taxon>
        <taxon>Tunicata</taxon>
        <taxon>Appendicularia</taxon>
        <taxon>Copelata</taxon>
        <taxon>Oikopleuridae</taxon>
        <taxon>Oikopleura</taxon>
    </lineage>
</organism>
<reference evidence="2 3" key="1">
    <citation type="submission" date="2021-04" db="EMBL/GenBank/DDBJ databases">
        <authorList>
            <person name="Bliznina A."/>
        </authorList>
    </citation>
    <scope>NUCLEOTIDE SEQUENCE [LARGE SCALE GENOMIC DNA]</scope>
</reference>
<evidence type="ECO:0000313" key="2">
    <source>
        <dbReference type="EMBL" id="CAG5101437.1"/>
    </source>
</evidence>
<protein>
    <submittedName>
        <fullName evidence="2">Oidioi.mRNA.OKI2018_I69.YSR.g17088.t1.cds</fullName>
    </submittedName>
</protein>
<feature type="compositionally biased region" description="Low complexity" evidence="1">
    <location>
        <begin position="1056"/>
        <end position="1076"/>
    </location>
</feature>
<accession>A0ABN7SI60</accession>
<keyword evidence="3" id="KW-1185">Reference proteome</keyword>
<evidence type="ECO:0000313" key="3">
    <source>
        <dbReference type="Proteomes" id="UP001158576"/>
    </source>
</evidence>
<feature type="region of interest" description="Disordered" evidence="1">
    <location>
        <begin position="1056"/>
        <end position="1095"/>
    </location>
</feature>